<dbReference type="RefSeq" id="XP_001013361.4">
    <property type="nucleotide sequence ID" value="XM_001013361.4"/>
</dbReference>
<keyword evidence="1" id="KW-0175">Coiled coil</keyword>
<evidence type="ECO:0008006" key="4">
    <source>
        <dbReference type="Google" id="ProtNLM"/>
    </source>
</evidence>
<dbReference type="STRING" id="312017.Q238V4"/>
<gene>
    <name evidence="2" type="ORF">TTHERM_00449660</name>
</gene>
<dbReference type="EMBL" id="GG662738">
    <property type="protein sequence ID" value="EAR93116.4"/>
    <property type="molecule type" value="Genomic_DNA"/>
</dbReference>
<dbReference type="SUPFAM" id="SSF52540">
    <property type="entry name" value="P-loop containing nucleoside triphosphate hydrolases"/>
    <property type="match status" value="1"/>
</dbReference>
<dbReference type="KEGG" id="tet:TTHERM_00449660"/>
<dbReference type="PANTHER" id="PTHR34726:SF1">
    <property type="entry name" value="G DOMAIN-CONTAINING PROTEIN"/>
    <property type="match status" value="1"/>
</dbReference>
<dbReference type="AlphaFoldDB" id="Q238V4"/>
<dbReference type="GeneID" id="7823969"/>
<dbReference type="InParanoid" id="Q238V4"/>
<evidence type="ECO:0000313" key="2">
    <source>
        <dbReference type="EMBL" id="EAR93116.4"/>
    </source>
</evidence>
<dbReference type="eggNOG" id="ENOG502SXM3">
    <property type="taxonomic scope" value="Eukaryota"/>
</dbReference>
<evidence type="ECO:0000313" key="3">
    <source>
        <dbReference type="Proteomes" id="UP000009168"/>
    </source>
</evidence>
<name>Q238V4_TETTS</name>
<keyword evidence="3" id="KW-1185">Reference proteome</keyword>
<dbReference type="OrthoDB" id="10043329at2759"/>
<feature type="coiled-coil region" evidence="1">
    <location>
        <begin position="152"/>
        <end position="387"/>
    </location>
</feature>
<dbReference type="InterPro" id="IPR027417">
    <property type="entry name" value="P-loop_NTPase"/>
</dbReference>
<reference evidence="3" key="1">
    <citation type="journal article" date="2006" name="PLoS Biol.">
        <title>Macronuclear genome sequence of the ciliate Tetrahymena thermophila, a model eukaryote.</title>
        <authorList>
            <person name="Eisen J.A."/>
            <person name="Coyne R.S."/>
            <person name="Wu M."/>
            <person name="Wu D."/>
            <person name="Thiagarajan M."/>
            <person name="Wortman J.R."/>
            <person name="Badger J.H."/>
            <person name="Ren Q."/>
            <person name="Amedeo P."/>
            <person name="Jones K.M."/>
            <person name="Tallon L.J."/>
            <person name="Delcher A.L."/>
            <person name="Salzberg S.L."/>
            <person name="Silva J.C."/>
            <person name="Haas B.J."/>
            <person name="Majoros W.H."/>
            <person name="Farzad M."/>
            <person name="Carlton J.M."/>
            <person name="Smith R.K. Jr."/>
            <person name="Garg J."/>
            <person name="Pearlman R.E."/>
            <person name="Karrer K.M."/>
            <person name="Sun L."/>
            <person name="Manning G."/>
            <person name="Elde N.C."/>
            <person name="Turkewitz A.P."/>
            <person name="Asai D.J."/>
            <person name="Wilkes D.E."/>
            <person name="Wang Y."/>
            <person name="Cai H."/>
            <person name="Collins K."/>
            <person name="Stewart B.A."/>
            <person name="Lee S.R."/>
            <person name="Wilamowska K."/>
            <person name="Weinberg Z."/>
            <person name="Ruzzo W.L."/>
            <person name="Wloga D."/>
            <person name="Gaertig J."/>
            <person name="Frankel J."/>
            <person name="Tsao C.-C."/>
            <person name="Gorovsky M.A."/>
            <person name="Keeling P.J."/>
            <person name="Waller R.F."/>
            <person name="Patron N.J."/>
            <person name="Cherry J.M."/>
            <person name="Stover N.A."/>
            <person name="Krieger C.J."/>
            <person name="del Toro C."/>
            <person name="Ryder H.F."/>
            <person name="Williamson S.C."/>
            <person name="Barbeau R.A."/>
            <person name="Hamilton E.P."/>
            <person name="Orias E."/>
        </authorList>
    </citation>
    <scope>NUCLEOTIDE SEQUENCE [LARGE SCALE GENOMIC DNA]</scope>
    <source>
        <strain evidence="3">SB210</strain>
    </source>
</reference>
<dbReference type="Gene3D" id="3.40.50.300">
    <property type="entry name" value="P-loop containing nucleotide triphosphate hydrolases"/>
    <property type="match status" value="1"/>
</dbReference>
<dbReference type="HOGENOM" id="CLU_554929_0_0_1"/>
<evidence type="ECO:0000256" key="1">
    <source>
        <dbReference type="SAM" id="Coils"/>
    </source>
</evidence>
<protein>
    <recommendedName>
        <fullName evidence="4">P-loop containing nucleoside triphosphate hydrolase</fullName>
    </recommendedName>
</protein>
<organism evidence="2 3">
    <name type="scientific">Tetrahymena thermophila (strain SB210)</name>
    <dbReference type="NCBI Taxonomy" id="312017"/>
    <lineage>
        <taxon>Eukaryota</taxon>
        <taxon>Sar</taxon>
        <taxon>Alveolata</taxon>
        <taxon>Ciliophora</taxon>
        <taxon>Intramacronucleata</taxon>
        <taxon>Oligohymenophorea</taxon>
        <taxon>Hymenostomatida</taxon>
        <taxon>Tetrahymenina</taxon>
        <taxon>Tetrahymenidae</taxon>
        <taxon>Tetrahymena</taxon>
    </lineage>
</organism>
<accession>Q238V4</accession>
<proteinExistence type="predicted"/>
<dbReference type="PANTHER" id="PTHR34726">
    <property type="entry name" value="GBP DOMAIN-CONTAINING PROTEIN"/>
    <property type="match status" value="1"/>
</dbReference>
<sequence>MQIKSYFQYQFFQIFQQLLVIKDKLFKFDFYNKINNKKLLKKGILLIITEPQQQIFQIQMNYYSQTSQSNRYINTSTSKREQIYGNYCGIQKFTQEQNQKSNFNNNRFNNYNEQLQQQPYRQIISQNQKNEINSNINVKQIKLIEDTDKQQQQSQASKINQLEEKIKSLQTQYSSQISQKDEQLNKVNQQLSQQKENFKNLKSQYDDLVSDNNKQTELLNKQMNESQKQQKDQIQQLEQQNQNLQQQIYNQQFLQEQYINKNTNQEKKIQDMEKQQMNQYQKQKELESKIQKQQQELTAIMSQKQNKFEAAENEINKQNVKIQELQLQNESLERKIKEFQKQQQELTQQIKEKENKISQLINQQNGIQHQNIDLKEKNEKLMEYKVEIDLQNKYVPHKDIYQSGYDMIIHMNSILDLQNKELDAQNQIQNNSNIKYESVSVQSINDNNQFENNLIIVGMQGQRNQGKTFLLNSLINENFPSEFNVNTPGICLKYHSFKGKNIIYVDSEGINGPAQIDYENNLSYQNFIKSQENNEQDDKNLQQINKYVINKHQYKKITEQMQQEFVTSSSHILIIVLTNITQEDVNLIHSIQSYLRKEKNSAQKKIFVMHNMKDFRSEKCVEEYIQKLKTLFPLRQQQIITFETTKYKFNSVFIDTIYKNVNHLFMAYQKSQAGDIYNKFALDYLKEQIAQYNSSIKFNVVDKFKDYLNKNIQNYLILETDEQKTFKKNDIEFLEFNQEQKIIQLKANYKIVGPRESQMDIFGFMQKEFSYQIIKNERKLYLLVDIPGHVDITRIFTKSERSLTLKIKPKEQEEQIQGQTIISTRKKCDEIIQNFKIWGKDKLFNLSKNECKDLKNGTYLFVFIEEENGEEED</sequence>
<dbReference type="Proteomes" id="UP000009168">
    <property type="component" value="Unassembled WGS sequence"/>
</dbReference>